<evidence type="ECO:0000259" key="1">
    <source>
        <dbReference type="Pfam" id="PF00149"/>
    </source>
</evidence>
<dbReference type="InterPro" id="IPR004843">
    <property type="entry name" value="Calcineurin-like_PHP"/>
</dbReference>
<accession>A0A0B5DDF0</accession>
<protein>
    <recommendedName>
        <fullName evidence="1">Calcineurin-like phosphoesterase domain-containing protein</fullName>
    </recommendedName>
</protein>
<evidence type="ECO:0000313" key="2">
    <source>
        <dbReference type="EMBL" id="AJE33804.1"/>
    </source>
</evidence>
<sequence length="190" mass="21812">MTMSVWLTSDLHLGHQFIARLRGFSTVEEHDDAVLEGIRNLPVGNRLWILGDLSRGSSEDERRALQLLKIHGAHLEMHLIPGNHDSCHPIHRSAHKTQRMFLEVFHSVQAYQKLKWEGRNVYLNHFPRPGMDHPGMPSRHDEVRLEAEWIVHGHLHSRDPDTGEGLVDVGQDAWGMKPARQDAVQRILFS</sequence>
<dbReference type="InterPro" id="IPR029052">
    <property type="entry name" value="Metallo-depent_PP-like"/>
</dbReference>
<evidence type="ECO:0000313" key="3">
    <source>
        <dbReference type="Proteomes" id="UP000031524"/>
    </source>
</evidence>
<dbReference type="Pfam" id="PF00149">
    <property type="entry name" value="Metallophos"/>
    <property type="match status" value="1"/>
</dbReference>
<gene>
    <name evidence="2" type="ORF">B842_09775</name>
</gene>
<dbReference type="Gene3D" id="3.60.21.10">
    <property type="match status" value="1"/>
</dbReference>
<name>A0A0B5DDF0_9CORY</name>
<dbReference type="AlphaFoldDB" id="A0A0B5DDF0"/>
<organism evidence="2 3">
    <name type="scientific">Corynebacterium humireducens NBRC 106098 = DSM 45392</name>
    <dbReference type="NCBI Taxonomy" id="1223515"/>
    <lineage>
        <taxon>Bacteria</taxon>
        <taxon>Bacillati</taxon>
        <taxon>Actinomycetota</taxon>
        <taxon>Actinomycetes</taxon>
        <taxon>Mycobacteriales</taxon>
        <taxon>Corynebacteriaceae</taxon>
        <taxon>Corynebacterium</taxon>
    </lineage>
</organism>
<dbReference type="HOGENOM" id="CLU_092313_2_0_11"/>
<dbReference type="STRING" id="1223515.B842_09775"/>
<proteinExistence type="predicted"/>
<keyword evidence="3" id="KW-1185">Reference proteome</keyword>
<dbReference type="Proteomes" id="UP000031524">
    <property type="component" value="Chromosome"/>
</dbReference>
<dbReference type="KEGG" id="chm:B842_09775"/>
<dbReference type="SUPFAM" id="SSF56300">
    <property type="entry name" value="Metallo-dependent phosphatases"/>
    <property type="match status" value="1"/>
</dbReference>
<reference evidence="2 3" key="1">
    <citation type="submission" date="2013-04" db="EMBL/GenBank/DDBJ databases">
        <title>Complete genome sequence of Corynebacterium humireducens DSM 45392(T), isolated from a wastewater-fed microbial fuel cell.</title>
        <authorList>
            <person name="Ruckert C."/>
            <person name="Albersmeier A."/>
            <person name="Kalinowski J."/>
        </authorList>
    </citation>
    <scope>NUCLEOTIDE SEQUENCE [LARGE SCALE GENOMIC DNA]</scope>
    <source>
        <strain evidence="3">MFC-5</strain>
    </source>
</reference>
<dbReference type="EMBL" id="CP005286">
    <property type="protein sequence ID" value="AJE33804.1"/>
    <property type="molecule type" value="Genomic_DNA"/>
</dbReference>
<feature type="domain" description="Calcineurin-like phosphoesterase" evidence="1">
    <location>
        <begin position="3"/>
        <end position="156"/>
    </location>
</feature>